<reference evidence="1 2" key="1">
    <citation type="journal article" date="2012" name="Science">
        <title>The Paleozoic origin of enzymatic lignin decomposition reconstructed from 31 fungal genomes.</title>
        <authorList>
            <person name="Floudas D."/>
            <person name="Binder M."/>
            <person name="Riley R."/>
            <person name="Barry K."/>
            <person name="Blanchette R.A."/>
            <person name="Henrissat B."/>
            <person name="Martinez A.T."/>
            <person name="Otillar R."/>
            <person name="Spatafora J.W."/>
            <person name="Yadav J.S."/>
            <person name="Aerts A."/>
            <person name="Benoit I."/>
            <person name="Boyd A."/>
            <person name="Carlson A."/>
            <person name="Copeland A."/>
            <person name="Coutinho P.M."/>
            <person name="de Vries R.P."/>
            <person name="Ferreira P."/>
            <person name="Findley K."/>
            <person name="Foster B."/>
            <person name="Gaskell J."/>
            <person name="Glotzer D."/>
            <person name="Gorecki P."/>
            <person name="Heitman J."/>
            <person name="Hesse C."/>
            <person name="Hori C."/>
            <person name="Igarashi K."/>
            <person name="Jurgens J.A."/>
            <person name="Kallen N."/>
            <person name="Kersten P."/>
            <person name="Kohler A."/>
            <person name="Kuees U."/>
            <person name="Kumar T.K.A."/>
            <person name="Kuo A."/>
            <person name="LaButti K."/>
            <person name="Larrondo L.F."/>
            <person name="Lindquist E."/>
            <person name="Ling A."/>
            <person name="Lombard V."/>
            <person name="Lucas S."/>
            <person name="Lundell T."/>
            <person name="Martin R."/>
            <person name="McLaughlin D.J."/>
            <person name="Morgenstern I."/>
            <person name="Morin E."/>
            <person name="Murat C."/>
            <person name="Nagy L.G."/>
            <person name="Nolan M."/>
            <person name="Ohm R.A."/>
            <person name="Patyshakuliyeva A."/>
            <person name="Rokas A."/>
            <person name="Ruiz-Duenas F.J."/>
            <person name="Sabat G."/>
            <person name="Salamov A."/>
            <person name="Samejima M."/>
            <person name="Schmutz J."/>
            <person name="Slot J.C."/>
            <person name="St John F."/>
            <person name="Stenlid J."/>
            <person name="Sun H."/>
            <person name="Sun S."/>
            <person name="Syed K."/>
            <person name="Tsang A."/>
            <person name="Wiebenga A."/>
            <person name="Young D."/>
            <person name="Pisabarro A."/>
            <person name="Eastwood D.C."/>
            <person name="Martin F."/>
            <person name="Cullen D."/>
            <person name="Grigoriev I.V."/>
            <person name="Hibbett D.S."/>
        </authorList>
    </citation>
    <scope>NUCLEOTIDE SEQUENCE</scope>
    <source>
        <strain evidence="2">FP-58527</strain>
    </source>
</reference>
<dbReference type="EMBL" id="KE504170">
    <property type="protein sequence ID" value="EPS98006.1"/>
    <property type="molecule type" value="Genomic_DNA"/>
</dbReference>
<keyword evidence="2" id="KW-1185">Reference proteome</keyword>
<organism evidence="1 2">
    <name type="scientific">Fomitopsis schrenkii</name>
    <name type="common">Brown rot fungus</name>
    <dbReference type="NCBI Taxonomy" id="2126942"/>
    <lineage>
        <taxon>Eukaryota</taxon>
        <taxon>Fungi</taxon>
        <taxon>Dikarya</taxon>
        <taxon>Basidiomycota</taxon>
        <taxon>Agaricomycotina</taxon>
        <taxon>Agaricomycetes</taxon>
        <taxon>Polyporales</taxon>
        <taxon>Fomitopsis</taxon>
    </lineage>
</organism>
<dbReference type="AlphaFoldDB" id="S8DY85"/>
<evidence type="ECO:0008006" key="3">
    <source>
        <dbReference type="Google" id="ProtNLM"/>
    </source>
</evidence>
<gene>
    <name evidence="1" type="ORF">FOMPIDRAFT_129167</name>
</gene>
<dbReference type="HOGENOM" id="CLU_020336_15_1_1"/>
<evidence type="ECO:0000313" key="1">
    <source>
        <dbReference type="EMBL" id="EPS98006.1"/>
    </source>
</evidence>
<dbReference type="eggNOG" id="ENOG502S3TS">
    <property type="taxonomic scope" value="Eukaryota"/>
</dbReference>
<sequence>MTTQRTPQPEPETTGTVDFTVGSETYQTWYKVVGNMKESGLTPLVIANGFTHVRFQLDDFRTFELYIAELQNLVLKLGVHENHDLLGNSWRGALALLFIVALQPRGLRRLILANSYASMALCEAGCRKLIEKLLKEIRETSEGCEREGKTRTQEYKDAELYFIQRHANIRCADMDTTVYLAFHGPSEFYCAGNQKDFDVNPRLHEVRQPTLGIPKAKWVQLAVASHQPFSKNRIDTSNRYFEVVGAS</sequence>
<dbReference type="Gene3D" id="3.40.50.1820">
    <property type="entry name" value="alpha/beta hydrolase"/>
    <property type="match status" value="1"/>
</dbReference>
<name>S8DY85_FOMSC</name>
<accession>S8DY85</accession>
<proteinExistence type="predicted"/>
<dbReference type="InParanoid" id="S8DY85"/>
<dbReference type="SUPFAM" id="SSF53474">
    <property type="entry name" value="alpha/beta-Hydrolases"/>
    <property type="match status" value="1"/>
</dbReference>
<dbReference type="OrthoDB" id="190201at2759"/>
<dbReference type="InterPro" id="IPR029058">
    <property type="entry name" value="AB_hydrolase_fold"/>
</dbReference>
<dbReference type="Proteomes" id="UP000015241">
    <property type="component" value="Unassembled WGS sequence"/>
</dbReference>
<protein>
    <recommendedName>
        <fullName evidence="3">AB hydrolase-1 domain-containing protein</fullName>
    </recommendedName>
</protein>
<evidence type="ECO:0000313" key="2">
    <source>
        <dbReference type="Proteomes" id="UP000015241"/>
    </source>
</evidence>